<keyword evidence="7" id="KW-1185">Reference proteome</keyword>
<feature type="compositionally biased region" description="Basic and acidic residues" evidence="5">
    <location>
        <begin position="23"/>
        <end position="41"/>
    </location>
</feature>
<dbReference type="PANTHER" id="PTHR12972">
    <property type="entry name" value="DOWNSTREAM NEIGHBOR OF SON"/>
    <property type="match status" value="1"/>
</dbReference>
<evidence type="ECO:0000256" key="2">
    <source>
        <dbReference type="ARBA" id="ARBA00022473"/>
    </source>
</evidence>
<feature type="region of interest" description="Disordered" evidence="5">
    <location>
        <begin position="1"/>
        <end position="49"/>
    </location>
</feature>
<sequence>MVAGVEKQTEGPDRGDTPQFTERLLHAEKRNQDAPNKDKKQSSVSGDDSIFEEDLFSDEKISPPILKSPHSHGPGEMAPPVCLEYPADWSLKTRLLFTSPLSFSWAEQLKAQEEAQGLSQHCRATHVTLPQNIQEPRCSSELRCSFLQALQYWQHPSLPWLPLFPRIGADRKFSGKSAPWAHDAALQLSLMSEWSVSFTSLYSLLKARLCPYFYLCSYQFTALFRASGLNGTTGISAVLSPTTRGLREAMRTEGIDFKLPLLEEKRKCRDHGSIPQTEEHRTEPRELSAEEENEEYSVSIKLHKEQHEVKLDHRPESLVLVDGSNTFTLLNFLINCKSLVAAAGAQAGLPPHPAGPHRLQRGHTARAQGTQCEGEETAQRGDFAAGLYTHEPTAVFNTPAGPPLTEQHAQDAALQDLEGCGLHPSTVQQLLQPSTLEKRGLRHLHMKESSYTWTT</sequence>
<reference evidence="6" key="1">
    <citation type="journal article" date="2023" name="Science">
        <title>Genome structures resolve the early diversification of teleost fishes.</title>
        <authorList>
            <person name="Parey E."/>
            <person name="Louis A."/>
            <person name="Montfort J."/>
            <person name="Bouchez O."/>
            <person name="Roques C."/>
            <person name="Iampietro C."/>
            <person name="Lluch J."/>
            <person name="Castinel A."/>
            <person name="Donnadieu C."/>
            <person name="Desvignes T."/>
            <person name="Floi Bucao C."/>
            <person name="Jouanno E."/>
            <person name="Wen M."/>
            <person name="Mejri S."/>
            <person name="Dirks R."/>
            <person name="Jansen H."/>
            <person name="Henkel C."/>
            <person name="Chen W.J."/>
            <person name="Zahm M."/>
            <person name="Cabau C."/>
            <person name="Klopp C."/>
            <person name="Thompson A.W."/>
            <person name="Robinson-Rechavi M."/>
            <person name="Braasch I."/>
            <person name="Lecointre G."/>
            <person name="Bobe J."/>
            <person name="Postlethwait J.H."/>
            <person name="Berthelot C."/>
            <person name="Roest Crollius H."/>
            <person name="Guiguen Y."/>
        </authorList>
    </citation>
    <scope>NUCLEOTIDE SEQUENCE</scope>
    <source>
        <strain evidence="6">WJC10195</strain>
    </source>
</reference>
<dbReference type="GO" id="GO:0033260">
    <property type="term" value="P:nuclear DNA replication"/>
    <property type="evidence" value="ECO:0007669"/>
    <property type="project" value="TreeGrafter"/>
</dbReference>
<dbReference type="AlphaFoldDB" id="A0A9Q1E4W7"/>
<evidence type="ECO:0000256" key="3">
    <source>
        <dbReference type="ARBA" id="ARBA00023242"/>
    </source>
</evidence>
<evidence type="ECO:0000313" key="6">
    <source>
        <dbReference type="EMBL" id="KAJ8332307.1"/>
    </source>
</evidence>
<dbReference type="OrthoDB" id="534063at2759"/>
<comment type="subcellular location">
    <subcellularLocation>
        <location evidence="1">Nucleus</location>
    </subcellularLocation>
</comment>
<comment type="similarity">
    <text evidence="4">Belongs to the DONSON family.</text>
</comment>
<name>A0A9Q1E4W7_SYNKA</name>
<evidence type="ECO:0000256" key="1">
    <source>
        <dbReference type="ARBA" id="ARBA00004123"/>
    </source>
</evidence>
<evidence type="ECO:0000256" key="4">
    <source>
        <dbReference type="ARBA" id="ARBA00025806"/>
    </source>
</evidence>
<accession>A0A9Q1E4W7</accession>
<dbReference type="PANTHER" id="PTHR12972:SF0">
    <property type="entry name" value="PROTEIN DOWNSTREAM NEIGHBOR OF SON"/>
    <property type="match status" value="1"/>
</dbReference>
<dbReference type="PRINTS" id="PR02064">
    <property type="entry name" value="DONSON"/>
</dbReference>
<comment type="caution">
    <text evidence="6">The sequence shown here is derived from an EMBL/GenBank/DDBJ whole genome shotgun (WGS) entry which is preliminary data.</text>
</comment>
<evidence type="ECO:0008006" key="8">
    <source>
        <dbReference type="Google" id="ProtNLM"/>
    </source>
</evidence>
<evidence type="ECO:0000313" key="7">
    <source>
        <dbReference type="Proteomes" id="UP001152622"/>
    </source>
</evidence>
<dbReference type="GO" id="GO:0005634">
    <property type="term" value="C:nucleus"/>
    <property type="evidence" value="ECO:0007669"/>
    <property type="project" value="UniProtKB-SubCell"/>
</dbReference>
<feature type="region of interest" description="Disordered" evidence="5">
    <location>
        <begin position="268"/>
        <end position="292"/>
    </location>
</feature>
<organism evidence="6 7">
    <name type="scientific">Synaphobranchus kaupii</name>
    <name type="common">Kaup's arrowtooth eel</name>
    <dbReference type="NCBI Taxonomy" id="118154"/>
    <lineage>
        <taxon>Eukaryota</taxon>
        <taxon>Metazoa</taxon>
        <taxon>Chordata</taxon>
        <taxon>Craniata</taxon>
        <taxon>Vertebrata</taxon>
        <taxon>Euteleostomi</taxon>
        <taxon>Actinopterygii</taxon>
        <taxon>Neopterygii</taxon>
        <taxon>Teleostei</taxon>
        <taxon>Anguilliformes</taxon>
        <taxon>Synaphobranchidae</taxon>
        <taxon>Synaphobranchus</taxon>
    </lineage>
</organism>
<protein>
    <recommendedName>
        <fullName evidence="8">Protein downstream neighbor of Son</fullName>
    </recommendedName>
</protein>
<feature type="compositionally biased region" description="Basic and acidic residues" evidence="5">
    <location>
        <begin position="268"/>
        <end position="288"/>
    </location>
</feature>
<gene>
    <name evidence="6" type="ORF">SKAU_G00427330</name>
</gene>
<evidence type="ECO:0000256" key="5">
    <source>
        <dbReference type="SAM" id="MobiDB-lite"/>
    </source>
</evidence>
<dbReference type="EMBL" id="JAINUF010000029">
    <property type="protein sequence ID" value="KAJ8332307.1"/>
    <property type="molecule type" value="Genomic_DNA"/>
</dbReference>
<feature type="compositionally biased region" description="Basic and acidic residues" evidence="5">
    <location>
        <begin position="7"/>
        <end position="16"/>
    </location>
</feature>
<keyword evidence="2" id="KW-0217">Developmental protein</keyword>
<proteinExistence type="inferred from homology"/>
<dbReference type="InterPro" id="IPR024861">
    <property type="entry name" value="Donson"/>
</dbReference>
<dbReference type="Proteomes" id="UP001152622">
    <property type="component" value="Unassembled WGS sequence"/>
</dbReference>
<keyword evidence="3" id="KW-0539">Nucleus</keyword>